<evidence type="ECO:0000313" key="4">
    <source>
        <dbReference type="EMBL" id="RDW80311.1"/>
    </source>
</evidence>
<dbReference type="InterPro" id="IPR036188">
    <property type="entry name" value="FAD/NAD-bd_sf"/>
</dbReference>
<dbReference type="GO" id="GO:0016491">
    <property type="term" value="F:oxidoreductase activity"/>
    <property type="evidence" value="ECO:0007669"/>
    <property type="project" value="UniProtKB-KW"/>
</dbReference>
<dbReference type="OrthoDB" id="2915840at2759"/>
<gene>
    <name evidence="4" type="ORF">BP6252_04949</name>
</gene>
<protein>
    <submittedName>
        <fullName evidence="4">Uncharacterized protein</fullName>
    </submittedName>
</protein>
<evidence type="ECO:0000313" key="5">
    <source>
        <dbReference type="Proteomes" id="UP000256645"/>
    </source>
</evidence>
<organism evidence="4 5">
    <name type="scientific">Coleophoma cylindrospora</name>
    <dbReference type="NCBI Taxonomy" id="1849047"/>
    <lineage>
        <taxon>Eukaryota</taxon>
        <taxon>Fungi</taxon>
        <taxon>Dikarya</taxon>
        <taxon>Ascomycota</taxon>
        <taxon>Pezizomycotina</taxon>
        <taxon>Leotiomycetes</taxon>
        <taxon>Helotiales</taxon>
        <taxon>Dermateaceae</taxon>
        <taxon>Coleophoma</taxon>
    </lineage>
</organism>
<dbReference type="Gene3D" id="3.50.50.60">
    <property type="entry name" value="FAD/NAD(P)-binding domain"/>
    <property type="match status" value="2"/>
</dbReference>
<keyword evidence="2" id="KW-0274">FAD</keyword>
<proteinExistence type="predicted"/>
<dbReference type="PANTHER" id="PTHR23023">
    <property type="entry name" value="DIMETHYLANILINE MONOOXYGENASE"/>
    <property type="match status" value="1"/>
</dbReference>
<dbReference type="STRING" id="1849047.A0A3D8S2I3"/>
<evidence type="ECO:0000256" key="3">
    <source>
        <dbReference type="ARBA" id="ARBA00023002"/>
    </source>
</evidence>
<reference evidence="4 5" key="1">
    <citation type="journal article" date="2018" name="IMA Fungus">
        <title>IMA Genome-F 9: Draft genome sequence of Annulohypoxylon stygium, Aspergillus mulundensis, Berkeleyomyces basicola (syn. Thielaviopsis basicola), Ceratocystis smalleyi, two Cercospora beticola strains, Coleophoma cylindrospora, Fusarium fracticaudum, Phialophora cf. hyalina, and Morchella septimelata.</title>
        <authorList>
            <person name="Wingfield B.D."/>
            <person name="Bills G.F."/>
            <person name="Dong Y."/>
            <person name="Huang W."/>
            <person name="Nel W.J."/>
            <person name="Swalarsk-Parry B.S."/>
            <person name="Vaghefi N."/>
            <person name="Wilken P.M."/>
            <person name="An Z."/>
            <person name="de Beer Z.W."/>
            <person name="De Vos L."/>
            <person name="Chen L."/>
            <person name="Duong T.A."/>
            <person name="Gao Y."/>
            <person name="Hammerbacher A."/>
            <person name="Kikkert J.R."/>
            <person name="Li Y."/>
            <person name="Li H."/>
            <person name="Li K."/>
            <person name="Li Q."/>
            <person name="Liu X."/>
            <person name="Ma X."/>
            <person name="Naidoo K."/>
            <person name="Pethybridge S.J."/>
            <person name="Sun J."/>
            <person name="Steenkamp E.T."/>
            <person name="van der Nest M.A."/>
            <person name="van Wyk S."/>
            <person name="Wingfield M.J."/>
            <person name="Xiong C."/>
            <person name="Yue Q."/>
            <person name="Zhang X."/>
        </authorList>
    </citation>
    <scope>NUCLEOTIDE SEQUENCE [LARGE SCALE GENOMIC DNA]</scope>
    <source>
        <strain evidence="4 5">BP6252</strain>
    </source>
</reference>
<comment type="caution">
    <text evidence="4">The sequence shown here is derived from an EMBL/GenBank/DDBJ whole genome shotgun (WGS) entry which is preliminary data.</text>
</comment>
<dbReference type="AlphaFoldDB" id="A0A3D8S2I3"/>
<name>A0A3D8S2I3_9HELO</name>
<keyword evidence="1" id="KW-0285">Flavoprotein</keyword>
<keyword evidence="5" id="KW-1185">Reference proteome</keyword>
<accession>A0A3D8S2I3</accession>
<evidence type="ECO:0000256" key="1">
    <source>
        <dbReference type="ARBA" id="ARBA00022630"/>
    </source>
</evidence>
<dbReference type="Pfam" id="PF13738">
    <property type="entry name" value="Pyr_redox_3"/>
    <property type="match status" value="1"/>
</dbReference>
<dbReference type="InterPro" id="IPR050346">
    <property type="entry name" value="FMO-like"/>
</dbReference>
<sequence>MTNRNGDEYDVLIVGAGWYGLIAAYTYLKLAPETNLLIVDDGETIGGVWSTERIYPDLFAQVGHGLFEYSFYPMKKTGLSPDRYISAQTIHDYLQSFAEDHDLVRRIRLQQRVTKAEKIRNKWVLTLNDGASQVSGAKLIAATGVTSGPYMPDFPQKGFNKPIVHSSELGKHISHLTGPKVQRVTVLGAAKSAYDTVFMLIKAGKQVDWIIRENGSGPLAIMPPRLMGVLNTVDVMATRAMASFSPAIMNTSGICIFWANAGLGLASAPEFWKTIHSAGLTVHRTEIDRFSEDDKVILKNNQALKTDGVVLCTGWTDNLSLFDESTRVTYGLPSAADLDQEWKDLDALADMVVLEKLPILKHSPNTMNAASTMKPWRLYRRMISPIMAAKGDRSVLFPGQIHSVFTPLVAELQALWGVAFMLGKLPLPDQEDMVKEVAISCAWTRRRYLEQGRKHAYYMYDYLSYIDTLARDLGLNTNRKSNMITEMFTPYRPSDWRGLISEYLAVEKKRQVNGNGKHMKGVKY</sequence>
<evidence type="ECO:0000256" key="2">
    <source>
        <dbReference type="ARBA" id="ARBA00022827"/>
    </source>
</evidence>
<dbReference type="EMBL" id="PDLM01000004">
    <property type="protein sequence ID" value="RDW80311.1"/>
    <property type="molecule type" value="Genomic_DNA"/>
</dbReference>
<dbReference type="SUPFAM" id="SSF51905">
    <property type="entry name" value="FAD/NAD(P)-binding domain"/>
    <property type="match status" value="2"/>
</dbReference>
<dbReference type="Proteomes" id="UP000256645">
    <property type="component" value="Unassembled WGS sequence"/>
</dbReference>
<keyword evidence="3" id="KW-0560">Oxidoreductase</keyword>